<dbReference type="PANTHER" id="PTHR30620">
    <property type="entry name" value="PERIPLASMIC BETA-GLUCOSIDASE-RELATED"/>
    <property type="match status" value="1"/>
</dbReference>
<evidence type="ECO:0000256" key="6">
    <source>
        <dbReference type="ARBA" id="ARBA00023295"/>
    </source>
</evidence>
<dbReference type="Gene3D" id="2.60.40.10">
    <property type="entry name" value="Immunoglobulins"/>
    <property type="match status" value="1"/>
</dbReference>
<dbReference type="OrthoDB" id="9781691at2"/>
<comment type="catalytic activity">
    <reaction evidence="1">
        <text>Hydrolysis of terminal, non-reducing beta-D-glucosyl residues with release of beta-D-glucose.</text>
        <dbReference type="EC" id="3.2.1.21"/>
    </reaction>
</comment>
<evidence type="ECO:0000256" key="5">
    <source>
        <dbReference type="ARBA" id="ARBA00022801"/>
    </source>
</evidence>
<dbReference type="FunFam" id="2.60.40.10:FF:000495">
    <property type="entry name" value="Periplasmic beta-glucosidase"/>
    <property type="match status" value="1"/>
</dbReference>
<dbReference type="Pfam" id="PF00933">
    <property type="entry name" value="Glyco_hydro_3"/>
    <property type="match status" value="1"/>
</dbReference>
<evidence type="ECO:0000256" key="10">
    <source>
        <dbReference type="SAM" id="SignalP"/>
    </source>
</evidence>
<dbReference type="STRING" id="76947.GCA_002080435_01927"/>
<evidence type="ECO:0000256" key="1">
    <source>
        <dbReference type="ARBA" id="ARBA00000448"/>
    </source>
</evidence>
<dbReference type="Gene3D" id="3.20.20.300">
    <property type="entry name" value="Glycoside hydrolase, family 3, N-terminal domain"/>
    <property type="match status" value="1"/>
</dbReference>
<dbReference type="Pfam" id="PF01915">
    <property type="entry name" value="Glyco_hydro_3_C"/>
    <property type="match status" value="1"/>
</dbReference>
<protein>
    <recommendedName>
        <fullName evidence="3">beta-glucosidase</fullName>
        <ecNumber evidence="3">3.2.1.21</ecNumber>
    </recommendedName>
    <alternativeName>
        <fullName evidence="9">Beta-D-glucoside glucohydrolase</fullName>
    </alternativeName>
    <alternativeName>
        <fullName evidence="7">Cellobiase</fullName>
    </alternativeName>
    <alternativeName>
        <fullName evidence="8">Gentiobiase</fullName>
    </alternativeName>
</protein>
<feature type="chain" id="PRO_5001813203" description="beta-glucosidase" evidence="10">
    <location>
        <begin position="27"/>
        <end position="788"/>
    </location>
</feature>
<dbReference type="RefSeq" id="WP_037462933.1">
    <property type="nucleotide sequence ID" value="NZ_BCZD01000021.1"/>
</dbReference>
<dbReference type="eggNOG" id="COG1472">
    <property type="taxonomic scope" value="Bacteria"/>
</dbReference>
<dbReference type="InterPro" id="IPR006311">
    <property type="entry name" value="TAT_signal"/>
</dbReference>
<dbReference type="InterPro" id="IPR026891">
    <property type="entry name" value="Fn3-like"/>
</dbReference>
<dbReference type="SUPFAM" id="SSF52279">
    <property type="entry name" value="Beta-D-glucan exohydrolase, C-terminal domain"/>
    <property type="match status" value="1"/>
</dbReference>
<dbReference type="Pfam" id="PF14310">
    <property type="entry name" value="Fn3-like"/>
    <property type="match status" value="1"/>
</dbReference>
<evidence type="ECO:0000256" key="9">
    <source>
        <dbReference type="ARBA" id="ARBA00032594"/>
    </source>
</evidence>
<comment type="similarity">
    <text evidence="2">Belongs to the glycosyl hydrolase 3 family.</text>
</comment>
<evidence type="ECO:0000256" key="3">
    <source>
        <dbReference type="ARBA" id="ARBA00012744"/>
    </source>
</evidence>
<dbReference type="GO" id="GO:0008422">
    <property type="term" value="F:beta-glucosidase activity"/>
    <property type="evidence" value="ECO:0007669"/>
    <property type="project" value="UniProtKB-EC"/>
</dbReference>
<dbReference type="PATRIC" id="fig|1219045.3.peg.877"/>
<dbReference type="EC" id="3.2.1.21" evidence="3"/>
<name>A0A086PDA1_SPHHM</name>
<feature type="domain" description="Fibronectin type III-like" evidence="11">
    <location>
        <begin position="708"/>
        <end position="777"/>
    </location>
</feature>
<organism evidence="12 13">
    <name type="scientific">Sphingobium herbicidovorans (strain ATCC 700291 / DSM 11019 / CCUG 56400 / KCTC 2939 / LMG 18315 / NBRC 16415 / MH)</name>
    <name type="common">Sphingomonas herbicidovorans</name>
    <dbReference type="NCBI Taxonomy" id="1219045"/>
    <lineage>
        <taxon>Bacteria</taxon>
        <taxon>Pseudomonadati</taxon>
        <taxon>Pseudomonadota</taxon>
        <taxon>Alphaproteobacteria</taxon>
        <taxon>Sphingomonadales</taxon>
        <taxon>Sphingomonadaceae</taxon>
        <taxon>Sphingobium</taxon>
    </lineage>
</organism>
<dbReference type="InterPro" id="IPR051915">
    <property type="entry name" value="Cellulose_Degrad_GH3"/>
</dbReference>
<dbReference type="SUPFAM" id="SSF51445">
    <property type="entry name" value="(Trans)glycosidases"/>
    <property type="match status" value="1"/>
</dbReference>
<dbReference type="GO" id="GO:0009251">
    <property type="term" value="P:glucan catabolic process"/>
    <property type="evidence" value="ECO:0007669"/>
    <property type="project" value="TreeGrafter"/>
</dbReference>
<sequence length="788" mass="84557">MNHKIQLTRRTLLGSTFLIMAAPAAAAVAGATYRDPNAPVADRIRDLLSRMTLEEKVAQLQCIWFGKGKMVNAATGAFDPEKAKAAFPNGIGQLARPSDNAGLKEFGKNRFRTSEDAVTFLNAVQRFLVEQTRLGIPALFHEETAHGLAVKDATMLPTPTGLGATWDPELVEQGFALVGRQARLRGITLGLSPVIDLLRDPRWGRSEEFFGEDPFHVGEMGAAAVRGLQGRTRPIASDRIFSVLKHYVHGTPQNGLNVGPADMSERMLREIYLPPFQHAIKAAHAAAVMPAYNEVAGVPAHASTELLQQTGRGLMSFGGPYFSDYNGVRELASVHRIAAGAADAAVLAITAGVDVDMPEGASYAHLPPLVREGKVSEAVIDAAVSRVLALKFEAGLFERPYADPVRAARVLKDPAGPTLARRLAQRSMVLLKNDGLLPLDAKQPRRIAIIGPNSTKAMRGGYSGEPAQEVGVLEGIRAAVGKSVVIEQSDGVWITQPGEGAPETVMIRTVPPADNERRIADAVAVAKRADLVILCVGDNEAVTREAVTGSLPGDRNSLGLYGDQDALVEAVLGCDKPVVAVLINGRPLTIGKLANGASALIEAWYPGEQGGHAVADVLFGKVNPGGKLPVTFPASVGELPAWYNRHPSADKVPYVEGKRAPLFPFGFGLSYTSFEVSEPRLPAANLKAGETVRVEVDVTNTGSREGDEVVQIYIRDMIASAPRATLELKAFRRITLGKGERRTVVFDLAPDAFSFWDRNMEWRIEPGEFKILAGNSSTNLKETTLTLT</sequence>
<dbReference type="EMBL" id="JFZA02000004">
    <property type="protein sequence ID" value="KFG91369.1"/>
    <property type="molecule type" value="Genomic_DNA"/>
</dbReference>
<evidence type="ECO:0000259" key="11">
    <source>
        <dbReference type="SMART" id="SM01217"/>
    </source>
</evidence>
<keyword evidence="6" id="KW-0326">Glycosidase</keyword>
<evidence type="ECO:0000313" key="12">
    <source>
        <dbReference type="EMBL" id="KFG91369.1"/>
    </source>
</evidence>
<dbReference type="PRINTS" id="PR00133">
    <property type="entry name" value="GLHYDRLASE3"/>
</dbReference>
<evidence type="ECO:0000256" key="4">
    <source>
        <dbReference type="ARBA" id="ARBA00022729"/>
    </source>
</evidence>
<comment type="caution">
    <text evidence="12">The sequence shown here is derived from an EMBL/GenBank/DDBJ whole genome shotgun (WGS) entry which is preliminary data.</text>
</comment>
<accession>A0A086PDA1</accession>
<evidence type="ECO:0000313" key="13">
    <source>
        <dbReference type="Proteomes" id="UP000024284"/>
    </source>
</evidence>
<evidence type="ECO:0000256" key="8">
    <source>
        <dbReference type="ARBA" id="ARBA00032194"/>
    </source>
</evidence>
<dbReference type="PROSITE" id="PS51318">
    <property type="entry name" value="TAT"/>
    <property type="match status" value="1"/>
</dbReference>
<dbReference type="InterPro" id="IPR036881">
    <property type="entry name" value="Glyco_hydro_3_C_sf"/>
</dbReference>
<dbReference type="Proteomes" id="UP000024284">
    <property type="component" value="Unassembled WGS sequence"/>
</dbReference>
<dbReference type="InterPro" id="IPR036962">
    <property type="entry name" value="Glyco_hydro_3_N_sf"/>
</dbReference>
<dbReference type="InterPro" id="IPR013783">
    <property type="entry name" value="Ig-like_fold"/>
</dbReference>
<gene>
    <name evidence="12" type="ORF">BV98_000862</name>
</gene>
<evidence type="ECO:0000256" key="2">
    <source>
        <dbReference type="ARBA" id="ARBA00005336"/>
    </source>
</evidence>
<dbReference type="Gene3D" id="3.40.50.1700">
    <property type="entry name" value="Glycoside hydrolase family 3 C-terminal domain"/>
    <property type="match status" value="1"/>
</dbReference>
<dbReference type="AlphaFoldDB" id="A0A086PDA1"/>
<feature type="signal peptide" evidence="10">
    <location>
        <begin position="1"/>
        <end position="26"/>
    </location>
</feature>
<keyword evidence="13" id="KW-1185">Reference proteome</keyword>
<keyword evidence="4 10" id="KW-0732">Signal</keyword>
<dbReference type="SMART" id="SM01217">
    <property type="entry name" value="Fn3_like"/>
    <property type="match status" value="1"/>
</dbReference>
<dbReference type="InterPro" id="IPR017853">
    <property type="entry name" value="GH"/>
</dbReference>
<proteinExistence type="inferred from homology"/>
<evidence type="ECO:0000256" key="7">
    <source>
        <dbReference type="ARBA" id="ARBA00031448"/>
    </source>
</evidence>
<dbReference type="InterPro" id="IPR001764">
    <property type="entry name" value="Glyco_hydro_3_N"/>
</dbReference>
<dbReference type="PANTHER" id="PTHR30620:SF16">
    <property type="entry name" value="LYSOSOMAL BETA GLUCOSIDASE"/>
    <property type="match status" value="1"/>
</dbReference>
<reference evidence="12" key="1">
    <citation type="submission" date="2014-08" db="EMBL/GenBank/DDBJ databases">
        <title>Draft genome sequences of Sphingobium herbicidovorans.</title>
        <authorList>
            <person name="Gan H.M."/>
            <person name="Gan H.Y."/>
            <person name="Savka M.A."/>
        </authorList>
    </citation>
    <scope>NUCLEOTIDE SEQUENCE [LARGE SCALE GENOMIC DNA]</scope>
    <source>
        <strain evidence="12">NBRC 16415</strain>
    </source>
</reference>
<dbReference type="InterPro" id="IPR002772">
    <property type="entry name" value="Glyco_hydro_3_C"/>
</dbReference>
<keyword evidence="5" id="KW-0378">Hydrolase</keyword>